<comment type="caution">
    <text evidence="1">The sequence shown here is derived from an EMBL/GenBank/DDBJ whole genome shotgun (WGS) entry which is preliminary data.</text>
</comment>
<reference evidence="1" key="2">
    <citation type="submission" date="2020-09" db="EMBL/GenBank/DDBJ databases">
        <authorList>
            <person name="Sun Q."/>
            <person name="Kim S."/>
        </authorList>
    </citation>
    <scope>NUCLEOTIDE SEQUENCE</scope>
    <source>
        <strain evidence="1">KCTC 22169</strain>
    </source>
</reference>
<name>A0A918NC40_9GAMM</name>
<gene>
    <name evidence="1" type="ORF">GCM10007392_26320</name>
</gene>
<proteinExistence type="predicted"/>
<dbReference type="Proteomes" id="UP000626148">
    <property type="component" value="Unassembled WGS sequence"/>
</dbReference>
<protein>
    <submittedName>
        <fullName evidence="1">Uncharacterized protein</fullName>
    </submittedName>
</protein>
<sequence>MIERDEAIRQYKRRVGQFGVMRNGHTQLASQFIAKVPDNAADKVKREFVIE</sequence>
<evidence type="ECO:0000313" key="1">
    <source>
        <dbReference type="EMBL" id="GGX57485.1"/>
    </source>
</evidence>
<evidence type="ECO:0000313" key="2">
    <source>
        <dbReference type="Proteomes" id="UP000626148"/>
    </source>
</evidence>
<reference evidence="1" key="1">
    <citation type="journal article" date="2014" name="Int. J. Syst. Evol. Microbiol.">
        <title>Complete genome sequence of Corynebacterium casei LMG S-19264T (=DSM 44701T), isolated from a smear-ripened cheese.</title>
        <authorList>
            <consortium name="US DOE Joint Genome Institute (JGI-PGF)"/>
            <person name="Walter F."/>
            <person name="Albersmeier A."/>
            <person name="Kalinowski J."/>
            <person name="Ruckert C."/>
        </authorList>
    </citation>
    <scope>NUCLEOTIDE SEQUENCE</scope>
    <source>
        <strain evidence="1">KCTC 22169</strain>
    </source>
</reference>
<accession>A0A918NC40</accession>
<dbReference type="AlphaFoldDB" id="A0A918NC40"/>
<organism evidence="1 2">
    <name type="scientific">Saccharospirillum salsuginis</name>
    <dbReference type="NCBI Taxonomy" id="418750"/>
    <lineage>
        <taxon>Bacteria</taxon>
        <taxon>Pseudomonadati</taxon>
        <taxon>Pseudomonadota</taxon>
        <taxon>Gammaproteobacteria</taxon>
        <taxon>Oceanospirillales</taxon>
        <taxon>Saccharospirillaceae</taxon>
        <taxon>Saccharospirillum</taxon>
    </lineage>
</organism>
<keyword evidence="2" id="KW-1185">Reference proteome</keyword>
<dbReference type="EMBL" id="BMXR01000006">
    <property type="protein sequence ID" value="GGX57485.1"/>
    <property type="molecule type" value="Genomic_DNA"/>
</dbReference>